<dbReference type="Pfam" id="PF13519">
    <property type="entry name" value="VWA_2"/>
    <property type="match status" value="1"/>
</dbReference>
<dbReference type="GO" id="GO:0032039">
    <property type="term" value="C:integrator complex"/>
    <property type="evidence" value="ECO:0007669"/>
    <property type="project" value="TreeGrafter"/>
</dbReference>
<dbReference type="InterPro" id="IPR057413">
    <property type="entry name" value="Beta-barrel_INTS6"/>
</dbReference>
<name>A0A504ZAK5_FASGI</name>
<dbReference type="Proteomes" id="UP000316759">
    <property type="component" value="Unassembled WGS sequence"/>
</dbReference>
<dbReference type="OrthoDB" id="9449012at2759"/>
<dbReference type="STRING" id="46835.A0A504ZAK5"/>
<dbReference type="InterPro" id="IPR026750">
    <property type="entry name" value="NTAN1"/>
</dbReference>
<sequence length="936" mass="105909">MTIIVFLIDNSASMNQRTVQGTTLLDIAKTATELFFKIRMGKSRVDRYFILTLDAECNYIKLAGWKQNVDLQVLHLALNSIKPDGCVSLGEGLQRTFRMLNLNRLQLGLENYGMEVSVSSIETAVLGQNLTTEPFRWDYRLYSLILRYPAFMENVILSNHSPDIVESPIAITADLTGGRAFVVSDHRELHQCLESLAPQCHPAVVVDFNQDTDAQPDTIEKGSLYSQKQLIYVKVIGRVCSTWPIPESYWPDDEILSSQLPSRTAHPKVYISAVQAPEPNIPEYFPLDRYELEPSHLTKSLCAKDPNLVWPCYCIDANRGRGAPFAYLKATGDLQTVHMHVLPYNYPCFSKLLSELYEVHHMRMSESWGLQFVNYLSKIPRYYLMPLTKAFERFGFPSVIKPEAIDRVLPYQLKHSLQKLRHAAKIEYENFIRITQNEERLAPVVRLPAPLLPVSLWSLREIRPKAEKPVLRSSALPYCRASDIRRSDIRRVLKKMRHTLSDVLNGIGLGSRFEFAHQQPVAQMGDYINYRGPRSETPLREVNPTPERLDTFGNPFRKKNSTCFVADEVFVDEMGISPGDTMVLVVEGEKRLNGAADVNSTAGWLLSLSSIEQSSSMFHGQTKLISNESDLLYIHQGEMATLRVDQIDLASGRKRSRLPSCVASDDATSCLLIVVHSRITCAIAHMDTTTRVLSFFNQLRAFFDKADDQSPTDVFLVGSVNDASKPDRRVLLTTIAQMLRDPRRDYVIRLYCVEKLNTVWRVCPLGPRQGMLINYPISTGLVYNWRTREVASCKVCWSARGPVSVLRLARLRAWGASESTVPVFDTSKCSVVVKPFGQCAHLCDPEALTEEVMRSYSTTPDQEPRTYFEGCRAVASLIAHHPDGSFWFPEGRPLLFSPSDLDDTEPRDSYWIPTDTASNFAHTHPLTAVTSKSDKY</sequence>
<feature type="domain" description="VWFA" evidence="1">
    <location>
        <begin position="4"/>
        <end position="104"/>
    </location>
</feature>
<dbReference type="InterPro" id="IPR002035">
    <property type="entry name" value="VWF_A"/>
</dbReference>
<protein>
    <submittedName>
        <fullName evidence="3">Integrator complex subunit 6</fullName>
    </submittedName>
</protein>
<accession>A0A504ZAK5</accession>
<dbReference type="InterPro" id="IPR051113">
    <property type="entry name" value="Integrator_subunit6"/>
</dbReference>
<dbReference type="GO" id="GO:0034472">
    <property type="term" value="P:snRNA 3'-end processing"/>
    <property type="evidence" value="ECO:0007669"/>
    <property type="project" value="TreeGrafter"/>
</dbReference>
<dbReference type="SUPFAM" id="SSF53300">
    <property type="entry name" value="vWA-like"/>
    <property type="match status" value="1"/>
</dbReference>
<dbReference type="PANTHER" id="PTHR12957">
    <property type="entry name" value="DEAD/H BOX POLYPEPTIDE 26/DICE1-RELATED"/>
    <property type="match status" value="1"/>
</dbReference>
<proteinExistence type="predicted"/>
<dbReference type="AlphaFoldDB" id="A0A504ZAK5"/>
<dbReference type="EMBL" id="SUNJ01000387">
    <property type="protein sequence ID" value="TPP67707.1"/>
    <property type="molecule type" value="Genomic_DNA"/>
</dbReference>
<dbReference type="PANTHER" id="PTHR12957:SF2">
    <property type="entry name" value="INTEGRATOR COMPLEX SUBUNIT 6"/>
    <property type="match status" value="1"/>
</dbReference>
<dbReference type="GO" id="GO:0008418">
    <property type="term" value="F:protein-N-terminal asparagine amidohydrolase activity"/>
    <property type="evidence" value="ECO:0007669"/>
    <property type="project" value="InterPro"/>
</dbReference>
<evidence type="ECO:0000313" key="4">
    <source>
        <dbReference type="Proteomes" id="UP000316759"/>
    </source>
</evidence>
<reference evidence="3 4" key="1">
    <citation type="submission" date="2019-04" db="EMBL/GenBank/DDBJ databases">
        <title>Annotation for the trematode Fasciola gigantica.</title>
        <authorList>
            <person name="Choi Y.-J."/>
        </authorList>
    </citation>
    <scope>NUCLEOTIDE SEQUENCE [LARGE SCALE GENOMIC DNA]</scope>
    <source>
        <strain evidence="3">Uganda_cow_1</strain>
    </source>
</reference>
<evidence type="ECO:0000259" key="2">
    <source>
        <dbReference type="Pfam" id="PF25462"/>
    </source>
</evidence>
<evidence type="ECO:0000313" key="3">
    <source>
        <dbReference type="EMBL" id="TPP67707.1"/>
    </source>
</evidence>
<feature type="domain" description="Integrator complex subunit 6-like beta-barrel" evidence="2">
    <location>
        <begin position="227"/>
        <end position="356"/>
    </location>
</feature>
<keyword evidence="4" id="KW-1185">Reference proteome</keyword>
<dbReference type="Pfam" id="PF14736">
    <property type="entry name" value="N_Asn_amidohyd"/>
    <property type="match status" value="1"/>
</dbReference>
<organism evidence="3 4">
    <name type="scientific">Fasciola gigantica</name>
    <name type="common">Giant liver fluke</name>
    <dbReference type="NCBI Taxonomy" id="46835"/>
    <lineage>
        <taxon>Eukaryota</taxon>
        <taxon>Metazoa</taxon>
        <taxon>Spiralia</taxon>
        <taxon>Lophotrochozoa</taxon>
        <taxon>Platyhelminthes</taxon>
        <taxon>Trematoda</taxon>
        <taxon>Digenea</taxon>
        <taxon>Plagiorchiida</taxon>
        <taxon>Echinostomata</taxon>
        <taxon>Echinostomatoidea</taxon>
        <taxon>Fasciolidae</taxon>
        <taxon>Fasciola</taxon>
    </lineage>
</organism>
<comment type="caution">
    <text evidence="3">The sequence shown here is derived from an EMBL/GenBank/DDBJ whole genome shotgun (WGS) entry which is preliminary data.</text>
</comment>
<dbReference type="Pfam" id="PF25462">
    <property type="entry name" value="Beta-barrel_INTS6"/>
    <property type="match status" value="1"/>
</dbReference>
<dbReference type="Gene3D" id="3.40.50.410">
    <property type="entry name" value="von Willebrand factor, type A domain"/>
    <property type="match status" value="1"/>
</dbReference>
<gene>
    <name evidence="3" type="ORF">FGIG_05965</name>
</gene>
<evidence type="ECO:0000259" key="1">
    <source>
        <dbReference type="Pfam" id="PF13519"/>
    </source>
</evidence>
<dbReference type="InterPro" id="IPR036465">
    <property type="entry name" value="vWFA_dom_sf"/>
</dbReference>